<gene>
    <name evidence="3" type="ORF">X797_007851</name>
</gene>
<feature type="domain" description="Subtelomeric hrmA-associated cluster protein AFUB-079030/YDR124W-like helical bundle" evidence="2">
    <location>
        <begin position="103"/>
        <end position="246"/>
    </location>
</feature>
<sequence length="268" mass="30351">MDDGRLLTSHSHGQAISNDILSRFFDAVEFCRVVNELGQETDPLPGAINRASFYTPDCTDSAPGLESERTPLSSQSPPTPSTVAPLTVASESIYSLPQNRITVNDAPAMWKAYKYLFGCCQQTMCKMIAKIWIQTLSPKKQATHPYQGGQATAPAWWPTNCLTKSKRVRHRQPDHLYKRERINLLAHILRLLVEPSAKQHVAIRSLGLDVKRLEDITSSKLRDFLEKDDMNARKRQRLAQLFELAQQEARFRNGDIGRHEPIQPIYGQ</sequence>
<dbReference type="Proteomes" id="UP000030151">
    <property type="component" value="Unassembled WGS sequence"/>
</dbReference>
<dbReference type="Pfam" id="PF11001">
    <property type="entry name" value="AFUB_07903_YDR124W_hel"/>
    <property type="match status" value="1"/>
</dbReference>
<dbReference type="HOGENOM" id="CLU_1098719_0_0_1"/>
<dbReference type="OrthoDB" id="5338458at2759"/>
<evidence type="ECO:0000256" key="1">
    <source>
        <dbReference type="SAM" id="MobiDB-lite"/>
    </source>
</evidence>
<reference evidence="3 4" key="1">
    <citation type="submission" date="2014-02" db="EMBL/GenBank/DDBJ databases">
        <title>The genome sequence of the entomopathogenic fungus Metarhizium robertsii ARSEF 2575.</title>
        <authorList>
            <person name="Giuliano Garisto Donzelli B."/>
            <person name="Roe B.A."/>
            <person name="Macmil S.L."/>
            <person name="Krasnoff S.B."/>
            <person name="Gibson D.M."/>
        </authorList>
    </citation>
    <scope>NUCLEOTIDE SEQUENCE [LARGE SCALE GENOMIC DNA]</scope>
    <source>
        <strain evidence="3 4">ARSEF 2575</strain>
    </source>
</reference>
<evidence type="ECO:0000313" key="4">
    <source>
        <dbReference type="Proteomes" id="UP000030151"/>
    </source>
</evidence>
<dbReference type="PANTHER" id="PTHR36102:SF1">
    <property type="entry name" value="YDR124W-LIKE HELICAL BUNDLE DOMAIN-CONTAINING PROTEIN"/>
    <property type="match status" value="1"/>
</dbReference>
<dbReference type="InterPro" id="IPR021264">
    <property type="entry name" value="AFUB_079030/YDR124W-like"/>
</dbReference>
<evidence type="ECO:0000313" key="3">
    <source>
        <dbReference type="EMBL" id="EXU99128.1"/>
    </source>
</evidence>
<dbReference type="EMBL" id="JELW01000021">
    <property type="protein sequence ID" value="EXU99128.1"/>
    <property type="molecule type" value="Genomic_DNA"/>
</dbReference>
<dbReference type="PANTHER" id="PTHR36102">
    <property type="entry name" value="CHROMOSOME 10, WHOLE GENOME SHOTGUN SEQUENCE"/>
    <property type="match status" value="1"/>
</dbReference>
<accession>A0A0A1USA2</accession>
<organism evidence="3 4">
    <name type="scientific">Metarhizium robertsii</name>
    <dbReference type="NCBI Taxonomy" id="568076"/>
    <lineage>
        <taxon>Eukaryota</taxon>
        <taxon>Fungi</taxon>
        <taxon>Dikarya</taxon>
        <taxon>Ascomycota</taxon>
        <taxon>Pezizomycotina</taxon>
        <taxon>Sordariomycetes</taxon>
        <taxon>Hypocreomycetidae</taxon>
        <taxon>Hypocreales</taxon>
        <taxon>Clavicipitaceae</taxon>
        <taxon>Metarhizium</taxon>
    </lineage>
</organism>
<dbReference type="eggNOG" id="ENOG502S0ES">
    <property type="taxonomic scope" value="Eukaryota"/>
</dbReference>
<protein>
    <submittedName>
        <fullName evidence="3">DUF2841 domain protein</fullName>
    </submittedName>
</protein>
<name>A0A0A1USA2_9HYPO</name>
<evidence type="ECO:0000259" key="2">
    <source>
        <dbReference type="Pfam" id="PF11001"/>
    </source>
</evidence>
<dbReference type="AlphaFoldDB" id="A0A0A1USA2"/>
<feature type="region of interest" description="Disordered" evidence="1">
    <location>
        <begin position="59"/>
        <end position="82"/>
    </location>
</feature>
<comment type="caution">
    <text evidence="3">The sequence shown here is derived from an EMBL/GenBank/DDBJ whole genome shotgun (WGS) entry which is preliminary data.</text>
</comment>
<dbReference type="InterPro" id="IPR047092">
    <property type="entry name" value="AFUB_07903/YDR124W-like_hel"/>
</dbReference>
<proteinExistence type="predicted"/>